<evidence type="ECO:0000313" key="2">
    <source>
        <dbReference type="EMBL" id="CAF4843409.1"/>
    </source>
</evidence>
<reference evidence="2" key="1">
    <citation type="submission" date="2021-02" db="EMBL/GenBank/DDBJ databases">
        <authorList>
            <person name="Steward A R."/>
        </authorList>
    </citation>
    <scope>NUCLEOTIDE SEQUENCE</scope>
</reference>
<evidence type="ECO:0000313" key="3">
    <source>
        <dbReference type="Proteomes" id="UP000663880"/>
    </source>
</evidence>
<gene>
    <name evidence="2" type="ORF">PMACD_LOCUS6388</name>
</gene>
<name>A0A821RHU8_9NEOP</name>
<dbReference type="Proteomes" id="UP000663880">
    <property type="component" value="Unassembled WGS sequence"/>
</dbReference>
<protein>
    <submittedName>
        <fullName evidence="2">Uncharacterized protein</fullName>
    </submittedName>
</protein>
<keyword evidence="3" id="KW-1185">Reference proteome</keyword>
<dbReference type="AlphaFoldDB" id="A0A821RHU8"/>
<proteinExistence type="predicted"/>
<sequence length="90" mass="9704">MDLTLTLMDTCTNRAPSVTKSQCSARGVHVRASCNMAAPARAIDRAPARRLATDARALRAQSLLLTPRSPPHARPEQTASPGLPPRYIQT</sequence>
<dbReference type="EMBL" id="CAJOBZ010000014">
    <property type="protein sequence ID" value="CAF4843409.1"/>
    <property type="molecule type" value="Genomic_DNA"/>
</dbReference>
<accession>A0A821RHU8</accession>
<feature type="region of interest" description="Disordered" evidence="1">
    <location>
        <begin position="65"/>
        <end position="90"/>
    </location>
</feature>
<comment type="caution">
    <text evidence="2">The sequence shown here is derived from an EMBL/GenBank/DDBJ whole genome shotgun (WGS) entry which is preliminary data.</text>
</comment>
<evidence type="ECO:0000256" key="1">
    <source>
        <dbReference type="SAM" id="MobiDB-lite"/>
    </source>
</evidence>
<organism evidence="2 3">
    <name type="scientific">Pieris macdunnoughi</name>
    <dbReference type="NCBI Taxonomy" id="345717"/>
    <lineage>
        <taxon>Eukaryota</taxon>
        <taxon>Metazoa</taxon>
        <taxon>Ecdysozoa</taxon>
        <taxon>Arthropoda</taxon>
        <taxon>Hexapoda</taxon>
        <taxon>Insecta</taxon>
        <taxon>Pterygota</taxon>
        <taxon>Neoptera</taxon>
        <taxon>Endopterygota</taxon>
        <taxon>Lepidoptera</taxon>
        <taxon>Glossata</taxon>
        <taxon>Ditrysia</taxon>
        <taxon>Papilionoidea</taxon>
        <taxon>Pieridae</taxon>
        <taxon>Pierinae</taxon>
        <taxon>Pieris</taxon>
    </lineage>
</organism>